<dbReference type="Pfam" id="PF14244">
    <property type="entry name" value="Retrotran_gag_3"/>
    <property type="match status" value="1"/>
</dbReference>
<name>A0A1S3W1D9_VIGRR</name>
<dbReference type="OrthoDB" id="5544992at2759"/>
<feature type="domain" description="Retrotransposon Copia-like N-terminal" evidence="2">
    <location>
        <begin position="23"/>
        <end position="70"/>
    </location>
</feature>
<evidence type="ECO:0000313" key="3">
    <source>
        <dbReference type="Proteomes" id="UP000087766"/>
    </source>
</evidence>
<sequence length="283" mass="33193">MSDTGTDMNLDQFNNPSSPFYLHPGENSGTVLISQVLNESNYTSWSRNMRRALLSKNKLKFIDGGIKKPQRDDPFFDFWERSNMMVLSWIIKTLSPQIAESVIYVEDAQELWEELKERFSKGDHFKFSDLLQEIHSIKQGERSVNQYFTDLKILWEELEFLRPIPYCSCKIPYSCDLSRISHKYRDMEHVICFLKGLNESYNTVKTQILLMEPLPSINRVFSLIIQQERHDPILTHQNDNKILANTTEKQNQWKSDQGWRTYGRGNPSRSQGRGRGRNPNYGK</sequence>
<feature type="region of interest" description="Disordered" evidence="1">
    <location>
        <begin position="245"/>
        <end position="283"/>
    </location>
</feature>
<feature type="compositionally biased region" description="Polar residues" evidence="1">
    <location>
        <begin position="245"/>
        <end position="255"/>
    </location>
</feature>
<dbReference type="GeneID" id="106780317"/>
<reference evidence="4" key="1">
    <citation type="submission" date="2025-08" db="UniProtKB">
        <authorList>
            <consortium name="RefSeq"/>
        </authorList>
    </citation>
    <scope>IDENTIFICATION</scope>
    <source>
        <tissue evidence="4">Leaf</tissue>
    </source>
</reference>
<accession>A0A1S3W1D9</accession>
<dbReference type="KEGG" id="vra:106780317"/>
<dbReference type="InterPro" id="IPR029472">
    <property type="entry name" value="Copia-like_N"/>
</dbReference>
<dbReference type="Proteomes" id="UP000087766">
    <property type="component" value="Unplaced"/>
</dbReference>
<organism evidence="3 4">
    <name type="scientific">Vigna radiata var. radiata</name>
    <name type="common">Mung bean</name>
    <name type="synonym">Phaseolus aureus</name>
    <dbReference type="NCBI Taxonomy" id="3916"/>
    <lineage>
        <taxon>Eukaryota</taxon>
        <taxon>Viridiplantae</taxon>
        <taxon>Streptophyta</taxon>
        <taxon>Embryophyta</taxon>
        <taxon>Tracheophyta</taxon>
        <taxon>Spermatophyta</taxon>
        <taxon>Magnoliopsida</taxon>
        <taxon>eudicotyledons</taxon>
        <taxon>Gunneridae</taxon>
        <taxon>Pentapetalae</taxon>
        <taxon>rosids</taxon>
        <taxon>fabids</taxon>
        <taxon>Fabales</taxon>
        <taxon>Fabaceae</taxon>
        <taxon>Papilionoideae</taxon>
        <taxon>50 kb inversion clade</taxon>
        <taxon>NPAAA clade</taxon>
        <taxon>indigoferoid/millettioid clade</taxon>
        <taxon>Phaseoleae</taxon>
        <taxon>Vigna</taxon>
    </lineage>
</organism>
<proteinExistence type="predicted"/>
<dbReference type="PANTHER" id="PTHR37610">
    <property type="entry name" value="CCHC-TYPE DOMAIN-CONTAINING PROTEIN"/>
    <property type="match status" value="1"/>
</dbReference>
<evidence type="ECO:0000313" key="4">
    <source>
        <dbReference type="RefSeq" id="XP_014524079.1"/>
    </source>
</evidence>
<keyword evidence="3" id="KW-1185">Reference proteome</keyword>
<evidence type="ECO:0000256" key="1">
    <source>
        <dbReference type="SAM" id="MobiDB-lite"/>
    </source>
</evidence>
<dbReference type="AlphaFoldDB" id="A0A1S3W1D9"/>
<dbReference type="RefSeq" id="XP_014524079.1">
    <property type="nucleotide sequence ID" value="XM_014668593.1"/>
</dbReference>
<dbReference type="PANTHER" id="PTHR37610:SF55">
    <property type="entry name" value="RETROTRANSPOSON COPIA-LIKE N-TERMINAL DOMAIN-CONTAINING PROTEIN"/>
    <property type="match status" value="1"/>
</dbReference>
<gene>
    <name evidence="4" type="primary">LOC106780317</name>
</gene>
<protein>
    <submittedName>
        <fullName evidence="4">Uncharacterized protein LOC106780317</fullName>
    </submittedName>
</protein>
<evidence type="ECO:0000259" key="2">
    <source>
        <dbReference type="Pfam" id="PF14244"/>
    </source>
</evidence>